<dbReference type="AlphaFoldDB" id="A0AAV0Z224"/>
<evidence type="ECO:0000313" key="6">
    <source>
        <dbReference type="Proteomes" id="UP001157006"/>
    </source>
</evidence>
<accession>A0AAV0Z224</accession>
<evidence type="ECO:0000256" key="2">
    <source>
        <dbReference type="ARBA" id="ARBA00022729"/>
    </source>
</evidence>
<dbReference type="GO" id="GO:0030247">
    <property type="term" value="F:polysaccharide binding"/>
    <property type="evidence" value="ECO:0007669"/>
    <property type="project" value="InterPro"/>
</dbReference>
<protein>
    <recommendedName>
        <fullName evidence="4">Wall-associated receptor kinase galacturonan-binding domain-containing protein</fullName>
    </recommendedName>
</protein>
<evidence type="ECO:0000313" key="5">
    <source>
        <dbReference type="EMBL" id="CAI8590342.1"/>
    </source>
</evidence>
<gene>
    <name evidence="5" type="ORF">VFH_I436800</name>
</gene>
<dbReference type="InterPro" id="IPR025287">
    <property type="entry name" value="WAK_GUB"/>
</dbReference>
<dbReference type="EMBL" id="OX451736">
    <property type="protein sequence ID" value="CAI8590342.1"/>
    <property type="molecule type" value="Genomic_DNA"/>
</dbReference>
<keyword evidence="2 3" id="KW-0732">Signal</keyword>
<evidence type="ECO:0000256" key="1">
    <source>
        <dbReference type="ARBA" id="ARBA00004167"/>
    </source>
</evidence>
<dbReference type="Pfam" id="PF13947">
    <property type="entry name" value="GUB_WAK_bind"/>
    <property type="match status" value="1"/>
</dbReference>
<evidence type="ECO:0000259" key="4">
    <source>
        <dbReference type="Pfam" id="PF13947"/>
    </source>
</evidence>
<dbReference type="PANTHER" id="PTHR33491">
    <property type="entry name" value="OSJNBA0016N04.9 PROTEIN"/>
    <property type="match status" value="1"/>
</dbReference>
<feature type="chain" id="PRO_5043337043" description="Wall-associated receptor kinase galacturonan-binding domain-containing protein" evidence="3">
    <location>
        <begin position="26"/>
        <end position="299"/>
    </location>
</feature>
<reference evidence="5 6" key="1">
    <citation type="submission" date="2023-01" db="EMBL/GenBank/DDBJ databases">
        <authorList>
            <person name="Kreplak J."/>
        </authorList>
    </citation>
    <scope>NUCLEOTIDE SEQUENCE [LARGE SCALE GENOMIC DNA]</scope>
</reference>
<feature type="domain" description="Wall-associated receptor kinase galacturonan-binding" evidence="4">
    <location>
        <begin position="36"/>
        <end position="76"/>
    </location>
</feature>
<evidence type="ECO:0000256" key="3">
    <source>
        <dbReference type="SAM" id="SignalP"/>
    </source>
</evidence>
<dbReference type="GO" id="GO:0016020">
    <property type="term" value="C:membrane"/>
    <property type="evidence" value="ECO:0007669"/>
    <property type="project" value="UniProtKB-SubCell"/>
</dbReference>
<sequence>MILQLTILYMIILIISPISPPLASAQEHIIIARDGCNSTCGTVTIPFPFGMNKPHCYADKWFEIECKFDNNTSSDVPYLKSLNLEVNGFYNNMVEIMNPIYLSNCRHKSKNSSNSNKTVTFRGSPFVYSMTENRFLAVGCNVLAFFQSNGTAVGACISIGHSDDNNNINFNFGRCSCETSVPSHLSEFNATIQGLIEQRSDGCGYALITNDNRIPFDSSDNMNTDDNETLNELKNMEYASAMLEWEILNDMLINSTFQLPPNCYNSKVTSLSNRTTGRQCQCSSEAYYGNPYTSHGLPT</sequence>
<comment type="subcellular location">
    <subcellularLocation>
        <location evidence="1">Membrane</location>
        <topology evidence="1">Single-pass membrane protein</topology>
    </subcellularLocation>
</comment>
<organism evidence="5 6">
    <name type="scientific">Vicia faba</name>
    <name type="common">Broad bean</name>
    <name type="synonym">Faba vulgaris</name>
    <dbReference type="NCBI Taxonomy" id="3906"/>
    <lineage>
        <taxon>Eukaryota</taxon>
        <taxon>Viridiplantae</taxon>
        <taxon>Streptophyta</taxon>
        <taxon>Embryophyta</taxon>
        <taxon>Tracheophyta</taxon>
        <taxon>Spermatophyta</taxon>
        <taxon>Magnoliopsida</taxon>
        <taxon>eudicotyledons</taxon>
        <taxon>Gunneridae</taxon>
        <taxon>Pentapetalae</taxon>
        <taxon>rosids</taxon>
        <taxon>fabids</taxon>
        <taxon>Fabales</taxon>
        <taxon>Fabaceae</taxon>
        <taxon>Papilionoideae</taxon>
        <taxon>50 kb inversion clade</taxon>
        <taxon>NPAAA clade</taxon>
        <taxon>Hologalegina</taxon>
        <taxon>IRL clade</taxon>
        <taxon>Fabeae</taxon>
        <taxon>Vicia</taxon>
    </lineage>
</organism>
<name>A0AAV0Z224_VICFA</name>
<keyword evidence="6" id="KW-1185">Reference proteome</keyword>
<feature type="signal peptide" evidence="3">
    <location>
        <begin position="1"/>
        <end position="25"/>
    </location>
</feature>
<proteinExistence type="predicted"/>
<dbReference type="Proteomes" id="UP001157006">
    <property type="component" value="Chromosome 1L"/>
</dbReference>